<keyword evidence="3" id="KW-0175">Coiled coil</keyword>
<dbReference type="InterPro" id="IPR035979">
    <property type="entry name" value="RBD_domain_sf"/>
</dbReference>
<evidence type="ECO:0000313" key="7">
    <source>
        <dbReference type="Proteomes" id="UP000422736"/>
    </source>
</evidence>
<evidence type="ECO:0000259" key="5">
    <source>
        <dbReference type="PROSITE" id="PS50102"/>
    </source>
</evidence>
<dbReference type="PROSITE" id="PS50102">
    <property type="entry name" value="RRM"/>
    <property type="match status" value="1"/>
</dbReference>
<evidence type="ECO:0000256" key="2">
    <source>
        <dbReference type="PROSITE-ProRule" id="PRU00176"/>
    </source>
</evidence>
<keyword evidence="7" id="KW-1185">Reference proteome</keyword>
<accession>A0ABX6F1G1</accession>
<evidence type="ECO:0000256" key="1">
    <source>
        <dbReference type="ARBA" id="ARBA00022884"/>
    </source>
</evidence>
<sequence length="291" mass="33390">MVNTLYLSNLPPRPDSFNKFKDILLSTINPSYRAGDSDSRFSLKDAPNKDRVPCIDDSYQIVEISRYRSRKLKRSCFITFKDTENRDRFIKDFKDKLKVRGRKVQIEVAKHESYAELYFNGELEQLKREVQAKKVNKEVSKGNAIVPATKLNRRLRRARSKLRKKNLDEETIRRLLDGQKRPGQAKSSGNTAEGKGKTNDVKKASAKKVVEIISNPPHNILLVQNLPKDITQGELEELFQSSGFKEVRLVGVRNLCFVEYNSSENATNVINRLGHEYSLKDSIIKIGYAKK</sequence>
<name>A0ABX6F1G1_KLUMA</name>
<dbReference type="SMART" id="SM00360">
    <property type="entry name" value="RRM"/>
    <property type="match status" value="2"/>
</dbReference>
<dbReference type="InterPro" id="IPR000504">
    <property type="entry name" value="RRM_dom"/>
</dbReference>
<dbReference type="Pfam" id="PF00076">
    <property type="entry name" value="RRM_1"/>
    <property type="match status" value="1"/>
</dbReference>
<keyword evidence="6" id="KW-0687">Ribonucleoprotein</keyword>
<evidence type="ECO:0000256" key="4">
    <source>
        <dbReference type="SAM" id="MobiDB-lite"/>
    </source>
</evidence>
<feature type="region of interest" description="Disordered" evidence="4">
    <location>
        <begin position="176"/>
        <end position="202"/>
    </location>
</feature>
<proteinExistence type="predicted"/>
<evidence type="ECO:0000313" key="6">
    <source>
        <dbReference type="EMBL" id="QGN17886.1"/>
    </source>
</evidence>
<dbReference type="Gene3D" id="3.30.70.330">
    <property type="match status" value="1"/>
</dbReference>
<dbReference type="SUPFAM" id="SSF54928">
    <property type="entry name" value="RNA-binding domain, RBD"/>
    <property type="match status" value="2"/>
</dbReference>
<feature type="coiled-coil region" evidence="3">
    <location>
        <begin position="123"/>
        <end position="168"/>
    </location>
</feature>
<evidence type="ECO:0000256" key="3">
    <source>
        <dbReference type="SAM" id="Coils"/>
    </source>
</evidence>
<dbReference type="PANTHER" id="PTHR10501">
    <property type="entry name" value="U1 SMALL NUCLEAR RIBONUCLEOPROTEIN A/U2 SMALL NUCLEAR RIBONUCLEOPROTEIN B"/>
    <property type="match status" value="1"/>
</dbReference>
<organism evidence="6 7">
    <name type="scientific">Kluyveromyces marxianus</name>
    <name type="common">Yeast</name>
    <name type="synonym">Candida kefyr</name>
    <dbReference type="NCBI Taxonomy" id="4911"/>
    <lineage>
        <taxon>Eukaryota</taxon>
        <taxon>Fungi</taxon>
        <taxon>Dikarya</taxon>
        <taxon>Ascomycota</taxon>
        <taxon>Saccharomycotina</taxon>
        <taxon>Saccharomycetes</taxon>
        <taxon>Saccharomycetales</taxon>
        <taxon>Saccharomycetaceae</taxon>
        <taxon>Kluyveromyces</taxon>
    </lineage>
</organism>
<dbReference type="CDD" id="cd12247">
    <property type="entry name" value="RRM2_U1A_like"/>
    <property type="match status" value="1"/>
</dbReference>
<keyword evidence="1 2" id="KW-0694">RNA-binding</keyword>
<gene>
    <name evidence="6" type="primary">MUD1</name>
    <name evidence="6" type="ORF">FIM1_5095</name>
</gene>
<feature type="domain" description="RRM" evidence="5">
    <location>
        <begin position="219"/>
        <end position="291"/>
    </location>
</feature>
<reference evidence="6 7" key="1">
    <citation type="submission" date="2016-03" db="EMBL/GenBank/DDBJ databases">
        <title>How can Kluyveromyces marxianus grow so fast - potential evolutionary course in Saccharomyces Complex revealed by comparative genomics.</title>
        <authorList>
            <person name="Mo W."/>
            <person name="Lu W."/>
            <person name="Yang X."/>
            <person name="Qi J."/>
            <person name="Lv H."/>
        </authorList>
    </citation>
    <scope>NUCLEOTIDE SEQUENCE [LARGE SCALE GENOMIC DNA]</scope>
    <source>
        <strain evidence="6 7">FIM1</strain>
    </source>
</reference>
<dbReference type="EMBL" id="CP015060">
    <property type="protein sequence ID" value="QGN17886.1"/>
    <property type="molecule type" value="Genomic_DNA"/>
</dbReference>
<protein>
    <submittedName>
        <fullName evidence="6">U1 small nuclear ribonucleoprotein A</fullName>
    </submittedName>
</protein>
<dbReference type="InterPro" id="IPR012677">
    <property type="entry name" value="Nucleotide-bd_a/b_plait_sf"/>
</dbReference>
<dbReference type="GO" id="GO:1990904">
    <property type="term" value="C:ribonucleoprotein complex"/>
    <property type="evidence" value="ECO:0007669"/>
    <property type="project" value="UniProtKB-KW"/>
</dbReference>
<dbReference type="Proteomes" id="UP000422736">
    <property type="component" value="Chromosome 8"/>
</dbReference>